<proteinExistence type="predicted"/>
<dbReference type="AlphaFoldDB" id="A0A841C1C4"/>
<name>A0A841C1C4_9ACTN</name>
<accession>A0A841C1C4</accession>
<keyword evidence="1" id="KW-0732">Signal</keyword>
<evidence type="ECO:0000256" key="1">
    <source>
        <dbReference type="SAM" id="SignalP"/>
    </source>
</evidence>
<dbReference type="Proteomes" id="UP000587527">
    <property type="component" value="Unassembled WGS sequence"/>
</dbReference>
<feature type="signal peptide" evidence="1">
    <location>
        <begin position="1"/>
        <end position="20"/>
    </location>
</feature>
<gene>
    <name evidence="2" type="ORF">F4553_007598</name>
</gene>
<comment type="caution">
    <text evidence="2">The sequence shown here is derived from an EMBL/GenBank/DDBJ whole genome shotgun (WGS) entry which is preliminary data.</text>
</comment>
<organism evidence="2 3">
    <name type="scientific">Allocatelliglobosispora scoriae</name>
    <dbReference type="NCBI Taxonomy" id="643052"/>
    <lineage>
        <taxon>Bacteria</taxon>
        <taxon>Bacillati</taxon>
        <taxon>Actinomycetota</taxon>
        <taxon>Actinomycetes</taxon>
        <taxon>Micromonosporales</taxon>
        <taxon>Micromonosporaceae</taxon>
        <taxon>Allocatelliglobosispora</taxon>
    </lineage>
</organism>
<protein>
    <recommendedName>
        <fullName evidence="4">CARDB domain-containing protein</fullName>
    </recommendedName>
</protein>
<keyword evidence="3" id="KW-1185">Reference proteome</keyword>
<sequence length="206" mass="21355">MRLPLIFASVCLLATLGLVGCGDGPDLPPASINGTPWTAASASPVALPAATQSPLAAVSPAVATSSAPPLPDLAIVAVGECQVEAQGHVNGVPTSWRVHYGYEVTWTHDPPFAAYAVATTTLAGQVTTETQRRLTSILTTDSLKVFASEDIGPTSLGRPGRLRFVVDPKKQIAESDEGNNSATLIFNFPAALSPETGRKPLPCTVQ</sequence>
<evidence type="ECO:0008006" key="4">
    <source>
        <dbReference type="Google" id="ProtNLM"/>
    </source>
</evidence>
<evidence type="ECO:0000313" key="2">
    <source>
        <dbReference type="EMBL" id="MBB5874164.1"/>
    </source>
</evidence>
<dbReference type="PROSITE" id="PS51257">
    <property type="entry name" value="PROKAR_LIPOPROTEIN"/>
    <property type="match status" value="1"/>
</dbReference>
<evidence type="ECO:0000313" key="3">
    <source>
        <dbReference type="Proteomes" id="UP000587527"/>
    </source>
</evidence>
<feature type="chain" id="PRO_5039730548" description="CARDB domain-containing protein" evidence="1">
    <location>
        <begin position="21"/>
        <end position="206"/>
    </location>
</feature>
<dbReference type="EMBL" id="JACHMN010000003">
    <property type="protein sequence ID" value="MBB5874164.1"/>
    <property type="molecule type" value="Genomic_DNA"/>
</dbReference>
<reference evidence="2 3" key="1">
    <citation type="submission" date="2020-08" db="EMBL/GenBank/DDBJ databases">
        <title>Sequencing the genomes of 1000 actinobacteria strains.</title>
        <authorList>
            <person name="Klenk H.-P."/>
        </authorList>
    </citation>
    <scope>NUCLEOTIDE SEQUENCE [LARGE SCALE GENOMIC DNA]</scope>
    <source>
        <strain evidence="2 3">DSM 45362</strain>
    </source>
</reference>
<dbReference type="RefSeq" id="WP_184846068.1">
    <property type="nucleotide sequence ID" value="NZ_JACHMN010000003.1"/>
</dbReference>